<evidence type="ECO:0000256" key="1">
    <source>
        <dbReference type="ARBA" id="ARBA00022729"/>
    </source>
</evidence>
<dbReference type="PANTHER" id="PTHR30006">
    <property type="entry name" value="THIAMINE-BINDING PERIPLASMIC PROTEIN-RELATED"/>
    <property type="match status" value="1"/>
</dbReference>
<accession>A0A3G8JWY5</accession>
<dbReference type="GO" id="GO:0030976">
    <property type="term" value="F:thiamine pyrophosphate binding"/>
    <property type="evidence" value="ECO:0007669"/>
    <property type="project" value="TreeGrafter"/>
</dbReference>
<dbReference type="OrthoDB" id="5412681at2"/>
<dbReference type="InterPro" id="IPR005948">
    <property type="entry name" value="ThiB-like"/>
</dbReference>
<dbReference type="AlphaFoldDB" id="A0A3G8JWY5"/>
<dbReference type="EMBL" id="CP033972">
    <property type="protein sequence ID" value="AZG48730.1"/>
    <property type="molecule type" value="Genomic_DNA"/>
</dbReference>
<dbReference type="GO" id="GO:0030975">
    <property type="term" value="F:thiamine binding"/>
    <property type="evidence" value="ECO:0007669"/>
    <property type="project" value="InterPro"/>
</dbReference>
<keyword evidence="1" id="KW-0732">Signal</keyword>
<dbReference type="KEGG" id="gom:D7316_05351"/>
<evidence type="ECO:0000313" key="2">
    <source>
        <dbReference type="EMBL" id="AZG48730.1"/>
    </source>
</evidence>
<keyword evidence="3" id="KW-1185">Reference proteome</keyword>
<name>A0A3G8JWY5_9ACTN</name>
<protein>
    <submittedName>
        <fullName evidence="2">Thiamine-binding periplasmic protein</fullName>
    </submittedName>
</protein>
<proteinExistence type="predicted"/>
<dbReference type="Gene3D" id="3.40.190.10">
    <property type="entry name" value="Periplasmic binding protein-like II"/>
    <property type="match status" value="2"/>
</dbReference>
<gene>
    <name evidence="2" type="primary">thiB</name>
    <name evidence="2" type="ORF">D7316_05351</name>
</gene>
<dbReference type="SUPFAM" id="SSF53850">
    <property type="entry name" value="Periplasmic binding protein-like II"/>
    <property type="match status" value="1"/>
</dbReference>
<evidence type="ECO:0000313" key="3">
    <source>
        <dbReference type="Proteomes" id="UP000271469"/>
    </source>
</evidence>
<dbReference type="GO" id="GO:0030288">
    <property type="term" value="C:outer membrane-bounded periplasmic space"/>
    <property type="evidence" value="ECO:0007669"/>
    <property type="project" value="TreeGrafter"/>
</dbReference>
<organism evidence="2 3">
    <name type="scientific">Gordonia insulae</name>
    <dbReference type="NCBI Taxonomy" id="2420509"/>
    <lineage>
        <taxon>Bacteria</taxon>
        <taxon>Bacillati</taxon>
        <taxon>Actinomycetota</taxon>
        <taxon>Actinomycetes</taxon>
        <taxon>Mycobacteriales</taxon>
        <taxon>Gordoniaceae</taxon>
        <taxon>Gordonia</taxon>
    </lineage>
</organism>
<dbReference type="NCBIfam" id="TIGR01254">
    <property type="entry name" value="sfuA"/>
    <property type="match status" value="1"/>
</dbReference>
<dbReference type="Pfam" id="PF13343">
    <property type="entry name" value="SBP_bac_6"/>
    <property type="match status" value="1"/>
</dbReference>
<sequence length="388" mass="41309">MLCNGPPVVYRGRNWLDRAVARRRASGPRIIPTSARGRGWCRRELGARGYSRRGLGLALSVAAVATVVAGCGDDAQPGAEVTLLTHESFALPDSVFDTFRQETGLTLKVVKSGDAGQLASTVSLTPGSPKADAVFGIDNTFASRPIDAGALEPYASPLVANGAAEYAIPDSHDELTAVDRGDVCLNVDDTRYADNGQEPPKSLRDLRDPRYAAQAALLDPGTSSPGMAFLLTTIGLFPQGWQDYWKTVSANGATMVSGWEIAYNQLFSAGEGKGAKPIVLSYASSPAATPGTSALLDSCFRQVEYVGILKGAKNPTGARKLVDFMLGPAVQAALPSAMYVYPVQKGTPLPDGWQQRAPVPTWTVSLPPAYIAANREKWLEQWREAVGR</sequence>
<dbReference type="Proteomes" id="UP000271469">
    <property type="component" value="Chromosome"/>
</dbReference>
<dbReference type="PANTHER" id="PTHR30006:SF2">
    <property type="entry name" value="ABC TRANSPORTER SUBSTRATE-BINDING PROTEIN"/>
    <property type="match status" value="1"/>
</dbReference>
<dbReference type="GO" id="GO:0015888">
    <property type="term" value="P:thiamine transport"/>
    <property type="evidence" value="ECO:0007669"/>
    <property type="project" value="InterPro"/>
</dbReference>
<reference evidence="2 3" key="1">
    <citation type="submission" date="2018-11" db="EMBL/GenBank/DDBJ databases">
        <title>Gordonia insulae sp. nov., isolated from an island soil.</title>
        <authorList>
            <person name="Kim Y.S."/>
            <person name="Kim S.B."/>
        </authorList>
    </citation>
    <scope>NUCLEOTIDE SEQUENCE [LARGE SCALE GENOMIC DNA]</scope>
    <source>
        <strain evidence="2 3">MMS17-SY073</strain>
    </source>
</reference>